<evidence type="ECO:0000259" key="1">
    <source>
        <dbReference type="Pfam" id="PF05913"/>
    </source>
</evidence>
<proteinExistence type="predicted"/>
<dbReference type="Gene3D" id="2.40.100.10">
    <property type="entry name" value="Cyclophilin-like"/>
    <property type="match status" value="1"/>
</dbReference>
<dbReference type="Gene3D" id="3.20.20.70">
    <property type="entry name" value="Aldolase class I"/>
    <property type="match status" value="1"/>
</dbReference>
<dbReference type="Proteomes" id="UP001597178">
    <property type="component" value="Unassembled WGS sequence"/>
</dbReference>
<dbReference type="InterPro" id="IPR043894">
    <property type="entry name" value="MupG_C"/>
</dbReference>
<accession>A0ABW3ZVF5</accession>
<dbReference type="SUPFAM" id="SSF51445">
    <property type="entry name" value="(Trans)glycosidases"/>
    <property type="match status" value="1"/>
</dbReference>
<dbReference type="InterPro" id="IPR013785">
    <property type="entry name" value="Aldolase_TIM"/>
</dbReference>
<feature type="domain" description="6-phospho-N-acetylmuramidase N-terminal" evidence="2">
    <location>
        <begin position="4"/>
        <end position="239"/>
    </location>
</feature>
<reference evidence="4" key="1">
    <citation type="journal article" date="2019" name="Int. J. Syst. Evol. Microbiol.">
        <title>The Global Catalogue of Microorganisms (GCM) 10K type strain sequencing project: providing services to taxonomists for standard genome sequencing and annotation.</title>
        <authorList>
            <consortium name="The Broad Institute Genomics Platform"/>
            <consortium name="The Broad Institute Genome Sequencing Center for Infectious Disease"/>
            <person name="Wu L."/>
            <person name="Ma J."/>
        </authorList>
    </citation>
    <scope>NUCLEOTIDE SEQUENCE [LARGE SCALE GENOMIC DNA]</scope>
    <source>
        <strain evidence="4">CCUG 54822</strain>
    </source>
</reference>
<evidence type="ECO:0000259" key="2">
    <source>
        <dbReference type="Pfam" id="PF19200"/>
    </source>
</evidence>
<dbReference type="InterPro" id="IPR008589">
    <property type="entry name" value="MupG"/>
</dbReference>
<comment type="caution">
    <text evidence="3">The sequence shown here is derived from an EMBL/GenBank/DDBJ whole genome shotgun (WGS) entry which is preliminary data.</text>
</comment>
<dbReference type="SUPFAM" id="SSF50891">
    <property type="entry name" value="Cyclophilin-like"/>
    <property type="match status" value="1"/>
</dbReference>
<name>A0ABW3ZVF5_9BACI</name>
<organism evidence="3 4">
    <name type="scientific">Lentibacillus salinarum</name>
    <dbReference type="NCBI Taxonomy" id="446820"/>
    <lineage>
        <taxon>Bacteria</taxon>
        <taxon>Bacillati</taxon>
        <taxon>Bacillota</taxon>
        <taxon>Bacilli</taxon>
        <taxon>Bacillales</taxon>
        <taxon>Bacillaceae</taxon>
        <taxon>Lentibacillus</taxon>
    </lineage>
</organism>
<dbReference type="InterPro" id="IPR017853">
    <property type="entry name" value="GH"/>
</dbReference>
<dbReference type="PANTHER" id="PTHR38435">
    <property type="match status" value="1"/>
</dbReference>
<dbReference type="Pfam" id="PF05913">
    <property type="entry name" value="MupG_C"/>
    <property type="match status" value="1"/>
</dbReference>
<dbReference type="InterPro" id="IPR043797">
    <property type="entry name" value="MupG_N"/>
</dbReference>
<gene>
    <name evidence="3" type="ORF">ACFQ4A_12005</name>
</gene>
<dbReference type="PANTHER" id="PTHR38435:SF1">
    <property type="entry name" value="DUF871 DOMAIN-CONTAINING PROTEIN"/>
    <property type="match status" value="1"/>
</dbReference>
<evidence type="ECO:0000313" key="3">
    <source>
        <dbReference type="EMBL" id="MFD1362380.1"/>
    </source>
</evidence>
<evidence type="ECO:0000313" key="4">
    <source>
        <dbReference type="Proteomes" id="UP001597178"/>
    </source>
</evidence>
<dbReference type="EMBL" id="JBHTNH010000025">
    <property type="protein sequence ID" value="MFD1362380.1"/>
    <property type="molecule type" value="Genomic_DNA"/>
</dbReference>
<keyword evidence="4" id="KW-1185">Reference proteome</keyword>
<protein>
    <submittedName>
        <fullName evidence="3">DUF871 domain-containing protein</fullName>
    </submittedName>
</protein>
<dbReference type="InterPro" id="IPR029000">
    <property type="entry name" value="Cyclophilin-like_dom_sf"/>
</dbReference>
<feature type="domain" description="6-phospho-N-acetylmuramidase C-terminal" evidence="1">
    <location>
        <begin position="247"/>
        <end position="359"/>
    </location>
</feature>
<dbReference type="RefSeq" id="WP_382400865.1">
    <property type="nucleotide sequence ID" value="NZ_JBHTNH010000025.1"/>
</dbReference>
<dbReference type="Pfam" id="PF19200">
    <property type="entry name" value="MupG_N"/>
    <property type="match status" value="1"/>
</dbReference>
<sequence length="363" mass="41424">MKKLGVSVYPSSSNVKRDKAYLDLAHKLGFTRIFTSLLEIKGDKDEVVNKFRNIIEYGNSLGMETILDINPGLFEQLGVSYSDLRFFKQIGAWGIRLDLGFTGAEEAKMTRNSHNLIVEVNMSSGTRYIDNVMSFQPNTDKLYASHNFYPQKYSGISQNHFEQTTEMFNKYNLQTAAFVTSQHGEIGPWPVQKGLCTLEQHRNLSIHTQVTHFRLMNMIDDLIIGNAYATEIELQRMSKAYLSTLPSLEVEFAKNITNTEATIVLEEEHQYRGDRSVYMVRSSSPRVKYKKVDIPPHNTGAIKRGDIVICNTHSGQYKGELQIALQDMDNDGDRNVVGKLKKESIFLLDFLKPWTEFVFTYNG</sequence>